<keyword evidence="1" id="KW-1133">Transmembrane helix</keyword>
<accession>A0A484MDF5</accession>
<protein>
    <submittedName>
        <fullName evidence="2">Uncharacterized protein</fullName>
    </submittedName>
</protein>
<keyword evidence="1" id="KW-0812">Transmembrane</keyword>
<proteinExistence type="predicted"/>
<sequence length="91" mass="10504">MTGYKPKRTQIVLKEEATSLDFILDPVIAANADGFLLKRWDHSFLHWWQSNLFVILVLILAFLLCVFLKKSRVLNRSKHRPNGGSKRPSLV</sequence>
<gene>
    <name evidence="2" type="ORF">CCAM_LOCUS28521</name>
</gene>
<dbReference type="Proteomes" id="UP000595140">
    <property type="component" value="Unassembled WGS sequence"/>
</dbReference>
<dbReference type="EMBL" id="OOIL02003256">
    <property type="protein sequence ID" value="VFQ86745.1"/>
    <property type="molecule type" value="Genomic_DNA"/>
</dbReference>
<keyword evidence="1" id="KW-0472">Membrane</keyword>
<keyword evidence="3" id="KW-1185">Reference proteome</keyword>
<feature type="transmembrane region" description="Helical" evidence="1">
    <location>
        <begin position="47"/>
        <end position="68"/>
    </location>
</feature>
<name>A0A484MDF5_9ASTE</name>
<evidence type="ECO:0000313" key="3">
    <source>
        <dbReference type="Proteomes" id="UP000595140"/>
    </source>
</evidence>
<evidence type="ECO:0000313" key="2">
    <source>
        <dbReference type="EMBL" id="VFQ86745.1"/>
    </source>
</evidence>
<reference evidence="2 3" key="1">
    <citation type="submission" date="2018-04" db="EMBL/GenBank/DDBJ databases">
        <authorList>
            <person name="Vogel A."/>
        </authorList>
    </citation>
    <scope>NUCLEOTIDE SEQUENCE [LARGE SCALE GENOMIC DNA]</scope>
</reference>
<evidence type="ECO:0000256" key="1">
    <source>
        <dbReference type="SAM" id="Phobius"/>
    </source>
</evidence>
<dbReference type="AlphaFoldDB" id="A0A484MDF5"/>
<organism evidence="2 3">
    <name type="scientific">Cuscuta campestris</name>
    <dbReference type="NCBI Taxonomy" id="132261"/>
    <lineage>
        <taxon>Eukaryota</taxon>
        <taxon>Viridiplantae</taxon>
        <taxon>Streptophyta</taxon>
        <taxon>Embryophyta</taxon>
        <taxon>Tracheophyta</taxon>
        <taxon>Spermatophyta</taxon>
        <taxon>Magnoliopsida</taxon>
        <taxon>eudicotyledons</taxon>
        <taxon>Gunneridae</taxon>
        <taxon>Pentapetalae</taxon>
        <taxon>asterids</taxon>
        <taxon>lamiids</taxon>
        <taxon>Solanales</taxon>
        <taxon>Convolvulaceae</taxon>
        <taxon>Cuscuteae</taxon>
        <taxon>Cuscuta</taxon>
        <taxon>Cuscuta subgen. Grammica</taxon>
        <taxon>Cuscuta sect. Cleistogrammica</taxon>
    </lineage>
</organism>